<evidence type="ECO:0000313" key="2">
    <source>
        <dbReference type="EMBL" id="ASN82465.1"/>
    </source>
</evidence>
<dbReference type="Proteomes" id="UP000259030">
    <property type="component" value="Plasmid pDFI1"/>
</dbReference>
<evidence type="ECO:0000256" key="1">
    <source>
        <dbReference type="SAM" id="SignalP"/>
    </source>
</evidence>
<dbReference type="PROSITE" id="PS51257">
    <property type="entry name" value="PROKAR_LIPOPROTEIN"/>
    <property type="match status" value="1"/>
</dbReference>
<evidence type="ECO:0008006" key="4">
    <source>
        <dbReference type="Google" id="ProtNLM"/>
    </source>
</evidence>
<reference evidence="2 3" key="1">
    <citation type="submission" date="2017-05" db="EMBL/GenBank/DDBJ databases">
        <title>The complete genome sequence of Deinococcus ficus isolated from the rhizosphere of the Ficus religiosa L. in Taiwan.</title>
        <authorList>
            <person name="Wu K.-M."/>
            <person name="Liao T.-L."/>
            <person name="Liu Y.-M."/>
            <person name="Young C.-C."/>
            <person name="Tsai S.-F."/>
        </authorList>
    </citation>
    <scope>NUCLEOTIDE SEQUENCE [LARGE SCALE GENOMIC DNA]</scope>
    <source>
        <strain evidence="2 3">CC-FR2-10</strain>
        <plasmid evidence="3">pdfi1</plasmid>
    </source>
</reference>
<gene>
    <name evidence="2" type="ORF">DFI_14880</name>
</gene>
<dbReference type="KEGG" id="dfc:DFI_14880"/>
<accession>A0A221T0N9</accession>
<keyword evidence="1" id="KW-0732">Signal</keyword>
<dbReference type="EMBL" id="CP021082">
    <property type="protein sequence ID" value="ASN82465.1"/>
    <property type="molecule type" value="Genomic_DNA"/>
</dbReference>
<feature type="signal peptide" evidence="1">
    <location>
        <begin position="1"/>
        <end position="29"/>
    </location>
</feature>
<feature type="chain" id="PRO_5012420187" description="Lipoprotein" evidence="1">
    <location>
        <begin position="30"/>
        <end position="281"/>
    </location>
</feature>
<name>A0A221T0N9_9DEIO</name>
<proteinExistence type="predicted"/>
<geneLocation type="plasmid" evidence="3">
    <name>pdfi1</name>
</geneLocation>
<sequence length="281" mass="30540">MRSAFRSVQPLAAVSLITLLLLSGCREGAASTQADPRAASTATPSWPALKGTVRLAQDPQSEAPGQHQDTDAAGLTLAVVVDITSESTPIPEPPTLPEGILAQTKVAQDLSWRLALPPVPEGYLTPLIAMDNMGEACTVKENRVSPAGVGIAPAYLALQTAHTEPDPYLDEAPTGFERLYAPGRPLNEEELAVAMLMHGLNGNRRTFELRYVERDVEARLLADCRLGGARLSRIDQKLRLKQGWNLIEYEVLEFFENQTLVERQAARIAPPGTPLPLRSRH</sequence>
<protein>
    <recommendedName>
        <fullName evidence="4">Lipoprotein</fullName>
    </recommendedName>
</protein>
<keyword evidence="2" id="KW-0614">Plasmid</keyword>
<keyword evidence="3" id="KW-1185">Reference proteome</keyword>
<dbReference type="AlphaFoldDB" id="A0A221T0N9"/>
<evidence type="ECO:0000313" key="3">
    <source>
        <dbReference type="Proteomes" id="UP000259030"/>
    </source>
</evidence>
<organism evidence="2 3">
    <name type="scientific">Deinococcus ficus</name>
    <dbReference type="NCBI Taxonomy" id="317577"/>
    <lineage>
        <taxon>Bacteria</taxon>
        <taxon>Thermotogati</taxon>
        <taxon>Deinococcota</taxon>
        <taxon>Deinococci</taxon>
        <taxon>Deinococcales</taxon>
        <taxon>Deinococcaceae</taxon>
        <taxon>Deinococcus</taxon>
    </lineage>
</organism>